<reference evidence="3 4" key="1">
    <citation type="submission" date="2020-07" db="EMBL/GenBank/DDBJ databases">
        <authorList>
            <person name="Feng X."/>
        </authorList>
    </citation>
    <scope>NUCLEOTIDE SEQUENCE [LARGE SCALE GENOMIC DNA]</scope>
    <source>
        <strain evidence="3 4">JCM23202</strain>
    </source>
</reference>
<dbReference type="RefSeq" id="WP_185661149.1">
    <property type="nucleotide sequence ID" value="NZ_CAWPOO010000012.1"/>
</dbReference>
<sequence>MNPITLKKVSLAAAAISLSSFSLQAGSFKEMSEHLDLDGDFVGFMDFDGDGQMIGEKLNVIYQQVAEANPNVPPFPIDFPSLFETLGFGSVRSIGMSSSEVEEGLFRNLSVTLLEGEPAGLFSVYDLEPTGFRAAEFAPADATTAMSGRLDYDAIVTTAKALASQVMGPMGEGMVMQGLSQPVPGTDVTIAEIVSGLSGGMDLILSQSFENPQMPDIKAWISLKDAGALIPRLEPLLAQVQGQFVDTDHGRVADLSALLQGAPFGLYIEDPADSDDLLIYTDAAWVASFGSPSDSLKSTPEFIKVTERLPDDAAFYAYSKGVDLSQILVALESNPQAAAYVPLIENAVTSLFGGFLAPNASATYRDDDALITDSYAGFSYKGLMMALPAGIGAGVGAAAIAEKMKQPEAWEEEAWEEEDYSEESDDSDDGFYDE</sequence>
<feature type="signal peptide" evidence="2">
    <location>
        <begin position="1"/>
        <end position="25"/>
    </location>
</feature>
<feature type="compositionally biased region" description="Acidic residues" evidence="1">
    <location>
        <begin position="409"/>
        <end position="434"/>
    </location>
</feature>
<evidence type="ECO:0000256" key="1">
    <source>
        <dbReference type="SAM" id="MobiDB-lite"/>
    </source>
</evidence>
<comment type="caution">
    <text evidence="3">The sequence shown here is derived from an EMBL/GenBank/DDBJ whole genome shotgun (WGS) entry which is preliminary data.</text>
</comment>
<name>A0A7X1B8H6_9BACT</name>
<dbReference type="AlphaFoldDB" id="A0A7X1B8H6"/>
<organism evidence="3 4">
    <name type="scientific">Pelagicoccus albus</name>
    <dbReference type="NCBI Taxonomy" id="415222"/>
    <lineage>
        <taxon>Bacteria</taxon>
        <taxon>Pseudomonadati</taxon>
        <taxon>Verrucomicrobiota</taxon>
        <taxon>Opitutia</taxon>
        <taxon>Puniceicoccales</taxon>
        <taxon>Pelagicoccaceae</taxon>
        <taxon>Pelagicoccus</taxon>
    </lineage>
</organism>
<gene>
    <name evidence="3" type="ORF">H5P27_14705</name>
</gene>
<feature type="region of interest" description="Disordered" evidence="1">
    <location>
        <begin position="406"/>
        <end position="434"/>
    </location>
</feature>
<protein>
    <recommendedName>
        <fullName evidence="5">DUF3352 domain-containing protein</fullName>
    </recommendedName>
</protein>
<evidence type="ECO:0008006" key="5">
    <source>
        <dbReference type="Google" id="ProtNLM"/>
    </source>
</evidence>
<proteinExistence type="predicted"/>
<accession>A0A7X1B8H6</accession>
<keyword evidence="2" id="KW-0732">Signal</keyword>
<keyword evidence="4" id="KW-1185">Reference proteome</keyword>
<evidence type="ECO:0000313" key="4">
    <source>
        <dbReference type="Proteomes" id="UP000526501"/>
    </source>
</evidence>
<evidence type="ECO:0000313" key="3">
    <source>
        <dbReference type="EMBL" id="MBC2607299.1"/>
    </source>
</evidence>
<dbReference type="EMBL" id="JACHVC010000012">
    <property type="protein sequence ID" value="MBC2607299.1"/>
    <property type="molecule type" value="Genomic_DNA"/>
</dbReference>
<evidence type="ECO:0000256" key="2">
    <source>
        <dbReference type="SAM" id="SignalP"/>
    </source>
</evidence>
<feature type="chain" id="PRO_5031229247" description="DUF3352 domain-containing protein" evidence="2">
    <location>
        <begin position="26"/>
        <end position="434"/>
    </location>
</feature>
<dbReference type="Proteomes" id="UP000526501">
    <property type="component" value="Unassembled WGS sequence"/>
</dbReference>